<organism evidence="3 4">
    <name type="scientific">Periplaneta americana</name>
    <name type="common">American cockroach</name>
    <name type="synonym">Blatta americana</name>
    <dbReference type="NCBI Taxonomy" id="6978"/>
    <lineage>
        <taxon>Eukaryota</taxon>
        <taxon>Metazoa</taxon>
        <taxon>Ecdysozoa</taxon>
        <taxon>Arthropoda</taxon>
        <taxon>Hexapoda</taxon>
        <taxon>Insecta</taxon>
        <taxon>Pterygota</taxon>
        <taxon>Neoptera</taxon>
        <taxon>Polyneoptera</taxon>
        <taxon>Dictyoptera</taxon>
        <taxon>Blattodea</taxon>
        <taxon>Blattoidea</taxon>
        <taxon>Blattidae</taxon>
        <taxon>Blattinae</taxon>
        <taxon>Periplaneta</taxon>
    </lineage>
</organism>
<accession>A0ABQ8TXB9</accession>
<feature type="transmembrane region" description="Helical" evidence="2">
    <location>
        <begin position="315"/>
        <end position="333"/>
    </location>
</feature>
<keyword evidence="2" id="KW-1133">Transmembrane helix</keyword>
<name>A0ABQ8TXB9_PERAM</name>
<sequence>MAGLCEGGNEPPGFLKAKWVKILLKLIRKRKRNLLGHRLLPTEGSTVWDGEREKSSVQKKISNDKIQTMNRTMRRLKMKWKVGKIEECWDDPLHAGHTEAYCAPRIYGMNEDEVYQPIGRILEHIKTLEKIKKTGSQVLSEKFTIKMGHTQGQENANSIMRTVQNIQRLEHIKTLEKIQTRALKCCRKNSPLKWDTLTDRRTRIRLCALFKTYRGVRKVAAAVTVLVIAVVVIGAAVGVVVSEVAVVVPVVIMIVGVISVVVSVEIVIVVVAVVAIVAVVEAGIVVTVVVAAAVTVVVIAVVVIGAAVGVVVSEVAVVVPVVIMIVGVISVVVSVEIVIVVVAVVAIVAVVEAGIVVTVVVAAAVTVVVIGAAVGVIVSEVAVVVPVVIMIVGIKGGQRDMKAYEEDKNDELDKGGKGCGEDRSRYSGEKRQEEGNGDNEKKTKQSAKDGKAEKRDNKKYQERKEKAMIRKERMRNTKEEIGDMRNNRW</sequence>
<reference evidence="3 4" key="1">
    <citation type="journal article" date="2022" name="Allergy">
        <title>Genome assembly and annotation of Periplaneta americana reveal a comprehensive cockroach allergen profile.</title>
        <authorList>
            <person name="Wang L."/>
            <person name="Xiong Q."/>
            <person name="Saelim N."/>
            <person name="Wang L."/>
            <person name="Nong W."/>
            <person name="Wan A.T."/>
            <person name="Shi M."/>
            <person name="Liu X."/>
            <person name="Cao Q."/>
            <person name="Hui J.H.L."/>
            <person name="Sookrung N."/>
            <person name="Leung T.F."/>
            <person name="Tungtrongchitr A."/>
            <person name="Tsui S.K.W."/>
        </authorList>
    </citation>
    <scope>NUCLEOTIDE SEQUENCE [LARGE SCALE GENOMIC DNA]</scope>
    <source>
        <strain evidence="3">PWHHKU_190912</strain>
    </source>
</reference>
<evidence type="ECO:0000256" key="2">
    <source>
        <dbReference type="SAM" id="Phobius"/>
    </source>
</evidence>
<proteinExistence type="predicted"/>
<feature type="transmembrane region" description="Helical" evidence="2">
    <location>
        <begin position="247"/>
        <end position="277"/>
    </location>
</feature>
<dbReference type="Proteomes" id="UP001148838">
    <property type="component" value="Unassembled WGS sequence"/>
</dbReference>
<feature type="transmembrane region" description="Helical" evidence="2">
    <location>
        <begin position="340"/>
        <end position="364"/>
    </location>
</feature>
<keyword evidence="4" id="KW-1185">Reference proteome</keyword>
<feature type="transmembrane region" description="Helical" evidence="2">
    <location>
        <begin position="284"/>
        <end position="309"/>
    </location>
</feature>
<comment type="caution">
    <text evidence="3">The sequence shown here is derived from an EMBL/GenBank/DDBJ whole genome shotgun (WGS) entry which is preliminary data.</text>
</comment>
<evidence type="ECO:0000256" key="1">
    <source>
        <dbReference type="SAM" id="MobiDB-lite"/>
    </source>
</evidence>
<keyword evidence="2" id="KW-0812">Transmembrane</keyword>
<dbReference type="EMBL" id="JAJSOF020000003">
    <property type="protein sequence ID" value="KAJ4450498.1"/>
    <property type="molecule type" value="Genomic_DNA"/>
</dbReference>
<keyword evidence="2" id="KW-0472">Membrane</keyword>
<feature type="transmembrane region" description="Helical" evidence="2">
    <location>
        <begin position="370"/>
        <end position="394"/>
    </location>
</feature>
<evidence type="ECO:0000313" key="4">
    <source>
        <dbReference type="Proteomes" id="UP001148838"/>
    </source>
</evidence>
<protein>
    <submittedName>
        <fullName evidence="3">Uncharacterized protein</fullName>
    </submittedName>
</protein>
<gene>
    <name evidence="3" type="ORF">ANN_01925</name>
</gene>
<feature type="transmembrane region" description="Helical" evidence="2">
    <location>
        <begin position="219"/>
        <end position="241"/>
    </location>
</feature>
<evidence type="ECO:0000313" key="3">
    <source>
        <dbReference type="EMBL" id="KAJ4450498.1"/>
    </source>
</evidence>
<feature type="region of interest" description="Disordered" evidence="1">
    <location>
        <begin position="406"/>
        <end position="489"/>
    </location>
</feature>